<keyword evidence="10" id="KW-0106">Calcium</keyword>
<feature type="domain" description="EF-hand" evidence="19">
    <location>
        <begin position="525"/>
        <end position="560"/>
    </location>
</feature>
<feature type="compositionally biased region" description="Pro residues" evidence="17">
    <location>
        <begin position="115"/>
        <end position="124"/>
    </location>
</feature>
<keyword evidence="4" id="KW-0808">Transferase</keyword>
<keyword evidence="7" id="KW-0677">Repeat</keyword>
<evidence type="ECO:0000256" key="9">
    <source>
        <dbReference type="ARBA" id="ARBA00022777"/>
    </source>
</evidence>
<keyword evidence="6" id="KW-0479">Metal-binding</keyword>
<feature type="domain" description="Protein kinase" evidence="18">
    <location>
        <begin position="152"/>
        <end position="410"/>
    </location>
</feature>
<comment type="catalytic activity">
    <reaction evidence="15">
        <text>L-seryl-[protein] + ATP = O-phospho-L-seryl-[protein] + ADP + H(+)</text>
        <dbReference type="Rhea" id="RHEA:17989"/>
        <dbReference type="Rhea" id="RHEA-COMP:9863"/>
        <dbReference type="Rhea" id="RHEA-COMP:11604"/>
        <dbReference type="ChEBI" id="CHEBI:15378"/>
        <dbReference type="ChEBI" id="CHEBI:29999"/>
        <dbReference type="ChEBI" id="CHEBI:30616"/>
        <dbReference type="ChEBI" id="CHEBI:83421"/>
        <dbReference type="ChEBI" id="CHEBI:456216"/>
        <dbReference type="EC" id="2.7.11.1"/>
    </reaction>
</comment>
<keyword evidence="3" id="KW-0723">Serine/threonine-protein kinase</keyword>
<dbReference type="GO" id="GO:0016020">
    <property type="term" value="C:membrane"/>
    <property type="evidence" value="ECO:0007669"/>
    <property type="project" value="UniProtKB-SubCell"/>
</dbReference>
<dbReference type="GO" id="GO:0005509">
    <property type="term" value="F:calcium ion binding"/>
    <property type="evidence" value="ECO:0007669"/>
    <property type="project" value="InterPro"/>
</dbReference>
<dbReference type="Gene3D" id="1.10.510.10">
    <property type="entry name" value="Transferase(Phosphotransferase) domain 1"/>
    <property type="match status" value="1"/>
</dbReference>
<evidence type="ECO:0000256" key="10">
    <source>
        <dbReference type="ARBA" id="ARBA00022837"/>
    </source>
</evidence>
<evidence type="ECO:0000256" key="13">
    <source>
        <dbReference type="ARBA" id="ARBA00024334"/>
    </source>
</evidence>
<dbReference type="InterPro" id="IPR008271">
    <property type="entry name" value="Ser/Thr_kinase_AS"/>
</dbReference>
<keyword evidence="5" id="KW-0519">Myristate</keyword>
<evidence type="ECO:0000259" key="18">
    <source>
        <dbReference type="PROSITE" id="PS50011"/>
    </source>
</evidence>
<dbReference type="GO" id="GO:0004674">
    <property type="term" value="F:protein serine/threonine kinase activity"/>
    <property type="evidence" value="ECO:0007669"/>
    <property type="project" value="UniProtKB-KW"/>
</dbReference>
<dbReference type="PROSITE" id="PS00108">
    <property type="entry name" value="PROTEIN_KINASE_ST"/>
    <property type="match status" value="1"/>
</dbReference>
<dbReference type="CDD" id="cd00051">
    <property type="entry name" value="EFh"/>
    <property type="match status" value="2"/>
</dbReference>
<evidence type="ECO:0000256" key="8">
    <source>
        <dbReference type="ARBA" id="ARBA00022741"/>
    </source>
</evidence>
<sequence>MGNTCVGPSAAGTGFFHSVSVAVLWRGRPPGVDPAGALPPPSDGGEASAGDAMPVQDRPPEPVKMDPLADGADKKPEEPQGPPEDAAAPAQSQPAAAVGGGETITPGSASATPSENPPRGPGKPPQVKRLASAGLQTASVLQRKTGKLKELYTLGRKLGQGQFGTTYLCVEKATGKEFACKSIARRKLLTDEDVEDVRREIQIMHHLVGQPNVISIVDAYEDSSAVQVVMELCAGGELFDRIIQRGHFSEKAAADLARVIVGVVETCHSLGVTHRDLKPENFLFVDQTEESPLKTIDFGLSMFFKPGETFTDVVGSPYYVAPEVLKKHYGPEADVWSAGVIIYILLSGVPPFWDETEQGIFDQVLHGELDFVMDPWPNISDSAKDLVSRMLVRDPKKRPTAHEVLCHPWVRVDGVAPDKPLDSAVLTRLKQFSAMNKLKKMALRVIAENLSEEEIAGLKEMFKMIDTDNSGQITFEELKAGLERVGAKLMESEISALMEAADIDNSGTIDYGEFIAATLHLNKLERDDNLFAAFSYFDKDGSGYITQDELQQACEEFGIEDVRLEEIIREVDQDNDGRIDYNEFVAMMQKGNAGLGRKAFHNSFNIGFREALKLG</sequence>
<dbReference type="GO" id="GO:0005524">
    <property type="term" value="F:ATP binding"/>
    <property type="evidence" value="ECO:0007669"/>
    <property type="project" value="UniProtKB-UniRule"/>
</dbReference>
<dbReference type="FunFam" id="1.10.510.10:FF:000249">
    <property type="entry name" value="Calcium-dependent protein kinase SK5"/>
    <property type="match status" value="1"/>
</dbReference>
<comment type="catalytic activity">
    <reaction evidence="14">
        <text>L-threonyl-[protein] + ATP = O-phospho-L-threonyl-[protein] + ADP + H(+)</text>
        <dbReference type="Rhea" id="RHEA:46608"/>
        <dbReference type="Rhea" id="RHEA-COMP:11060"/>
        <dbReference type="Rhea" id="RHEA-COMP:11605"/>
        <dbReference type="ChEBI" id="CHEBI:15378"/>
        <dbReference type="ChEBI" id="CHEBI:30013"/>
        <dbReference type="ChEBI" id="CHEBI:30616"/>
        <dbReference type="ChEBI" id="CHEBI:61977"/>
        <dbReference type="ChEBI" id="CHEBI:456216"/>
        <dbReference type="EC" id="2.7.11.1"/>
    </reaction>
</comment>
<dbReference type="Pfam" id="PF13499">
    <property type="entry name" value="EF-hand_7"/>
    <property type="match status" value="2"/>
</dbReference>
<dbReference type="FunFam" id="1.10.238.10:FF:000015">
    <property type="entry name" value="Calcium-dependent protein kinase 1"/>
    <property type="match status" value="1"/>
</dbReference>
<dbReference type="PROSITE" id="PS00018">
    <property type="entry name" value="EF_HAND_1"/>
    <property type="match status" value="4"/>
</dbReference>
<dbReference type="Pfam" id="PF00069">
    <property type="entry name" value="Pkinase"/>
    <property type="match status" value="1"/>
</dbReference>
<dbReference type="InterPro" id="IPR018247">
    <property type="entry name" value="EF_Hand_1_Ca_BS"/>
</dbReference>
<feature type="compositionally biased region" description="Polar residues" evidence="17">
    <location>
        <begin position="105"/>
        <end position="114"/>
    </location>
</feature>
<dbReference type="SUPFAM" id="SSF56112">
    <property type="entry name" value="Protein kinase-like (PK-like)"/>
    <property type="match status" value="1"/>
</dbReference>
<evidence type="ECO:0000256" key="16">
    <source>
        <dbReference type="PROSITE-ProRule" id="PRU10141"/>
    </source>
</evidence>
<keyword evidence="12" id="KW-0449">Lipoprotein</keyword>
<comment type="similarity">
    <text evidence="13">Belongs to the protein kinase superfamily. Ser/Thr protein kinase family. CDPK subfamily.</text>
</comment>
<evidence type="ECO:0000256" key="4">
    <source>
        <dbReference type="ARBA" id="ARBA00022679"/>
    </source>
</evidence>
<dbReference type="SMART" id="SM00220">
    <property type="entry name" value="S_TKc"/>
    <property type="match status" value="1"/>
</dbReference>
<comment type="subcellular location">
    <subcellularLocation>
        <location evidence="1">Membrane</location>
        <topology evidence="1">Lipid-anchor</topology>
    </subcellularLocation>
</comment>
<feature type="compositionally biased region" description="Low complexity" evidence="17">
    <location>
        <begin position="86"/>
        <end position="97"/>
    </location>
</feature>
<evidence type="ECO:0000259" key="19">
    <source>
        <dbReference type="PROSITE" id="PS50222"/>
    </source>
</evidence>
<dbReference type="InterPro" id="IPR050205">
    <property type="entry name" value="CDPK_Ser/Thr_kinases"/>
</dbReference>
<feature type="domain" description="EF-hand" evidence="19">
    <location>
        <begin position="489"/>
        <end position="524"/>
    </location>
</feature>
<evidence type="ECO:0000256" key="15">
    <source>
        <dbReference type="ARBA" id="ARBA00048679"/>
    </source>
</evidence>
<evidence type="ECO:0000256" key="17">
    <source>
        <dbReference type="SAM" id="MobiDB-lite"/>
    </source>
</evidence>
<evidence type="ECO:0000256" key="3">
    <source>
        <dbReference type="ARBA" id="ARBA00022527"/>
    </source>
</evidence>
<evidence type="ECO:0000256" key="11">
    <source>
        <dbReference type="ARBA" id="ARBA00022840"/>
    </source>
</evidence>
<dbReference type="PROSITE" id="PS50222">
    <property type="entry name" value="EF_HAND_2"/>
    <property type="match status" value="4"/>
</dbReference>
<keyword evidence="8 16" id="KW-0547">Nucleotide-binding</keyword>
<dbReference type="EC" id="2.7.11.1" evidence="2"/>
<evidence type="ECO:0000256" key="5">
    <source>
        <dbReference type="ARBA" id="ARBA00022707"/>
    </source>
</evidence>
<evidence type="ECO:0000256" key="1">
    <source>
        <dbReference type="ARBA" id="ARBA00004635"/>
    </source>
</evidence>
<feature type="domain" description="EF-hand" evidence="19">
    <location>
        <begin position="453"/>
        <end position="488"/>
    </location>
</feature>
<dbReference type="PROSITE" id="PS50011">
    <property type="entry name" value="PROTEIN_KINASE_DOM"/>
    <property type="match status" value="1"/>
</dbReference>
<evidence type="ECO:0000256" key="2">
    <source>
        <dbReference type="ARBA" id="ARBA00012513"/>
    </source>
</evidence>
<keyword evidence="9 20" id="KW-0418">Kinase</keyword>
<evidence type="ECO:0000313" key="20">
    <source>
        <dbReference type="EMBL" id="JAT49311.1"/>
    </source>
</evidence>
<dbReference type="PANTHER" id="PTHR24349">
    <property type="entry name" value="SERINE/THREONINE-PROTEIN KINASE"/>
    <property type="match status" value="1"/>
</dbReference>
<dbReference type="InterPro" id="IPR011992">
    <property type="entry name" value="EF-hand-dom_pair"/>
</dbReference>
<organism evidence="20">
    <name type="scientific">Anthurium amnicola</name>
    <dbReference type="NCBI Taxonomy" id="1678845"/>
    <lineage>
        <taxon>Eukaryota</taxon>
        <taxon>Viridiplantae</taxon>
        <taxon>Streptophyta</taxon>
        <taxon>Embryophyta</taxon>
        <taxon>Tracheophyta</taxon>
        <taxon>Spermatophyta</taxon>
        <taxon>Magnoliopsida</taxon>
        <taxon>Liliopsida</taxon>
        <taxon>Araceae</taxon>
        <taxon>Pothoideae</taxon>
        <taxon>Potheae</taxon>
        <taxon>Anthurium</taxon>
    </lineage>
</organism>
<dbReference type="PROSITE" id="PS00107">
    <property type="entry name" value="PROTEIN_KINASE_ATP"/>
    <property type="match status" value="1"/>
</dbReference>
<dbReference type="FunFam" id="3.30.200.20:FF:000004">
    <property type="entry name" value="Calcium-dependent protein kinase 1"/>
    <property type="match status" value="1"/>
</dbReference>
<evidence type="ECO:0000256" key="6">
    <source>
        <dbReference type="ARBA" id="ARBA00022723"/>
    </source>
</evidence>
<gene>
    <name evidence="20" type="primary">CPK2_2</name>
    <name evidence="20" type="ORF">g.80534</name>
</gene>
<dbReference type="InterPro" id="IPR000719">
    <property type="entry name" value="Prot_kinase_dom"/>
</dbReference>
<evidence type="ECO:0000256" key="12">
    <source>
        <dbReference type="ARBA" id="ARBA00023288"/>
    </source>
</evidence>
<keyword evidence="11 16" id="KW-0067">ATP-binding</keyword>
<accession>A0A1D1Y3W3</accession>
<proteinExistence type="inferred from homology"/>
<protein>
    <recommendedName>
        <fullName evidence="2">non-specific serine/threonine protein kinase</fullName>
        <ecNumber evidence="2">2.7.11.1</ecNumber>
    </recommendedName>
</protein>
<dbReference type="EMBL" id="GDJX01018625">
    <property type="protein sequence ID" value="JAT49311.1"/>
    <property type="molecule type" value="Transcribed_RNA"/>
</dbReference>
<name>A0A1D1Y3W3_9ARAE</name>
<dbReference type="InterPro" id="IPR011009">
    <property type="entry name" value="Kinase-like_dom_sf"/>
</dbReference>
<dbReference type="AlphaFoldDB" id="A0A1D1Y3W3"/>
<dbReference type="InterPro" id="IPR002048">
    <property type="entry name" value="EF_hand_dom"/>
</dbReference>
<evidence type="ECO:0000256" key="14">
    <source>
        <dbReference type="ARBA" id="ARBA00047899"/>
    </source>
</evidence>
<feature type="binding site" evidence="16">
    <location>
        <position position="181"/>
    </location>
    <ligand>
        <name>ATP</name>
        <dbReference type="ChEBI" id="CHEBI:30616"/>
    </ligand>
</feature>
<dbReference type="Gene3D" id="1.10.238.10">
    <property type="entry name" value="EF-hand"/>
    <property type="match status" value="1"/>
</dbReference>
<feature type="domain" description="EF-hand" evidence="19">
    <location>
        <begin position="563"/>
        <end position="594"/>
    </location>
</feature>
<dbReference type="SMART" id="SM00054">
    <property type="entry name" value="EFh"/>
    <property type="match status" value="4"/>
</dbReference>
<dbReference type="Gene3D" id="3.30.200.20">
    <property type="entry name" value="Phosphorylase Kinase, domain 1"/>
    <property type="match status" value="1"/>
</dbReference>
<reference evidence="20" key="1">
    <citation type="submission" date="2015-07" db="EMBL/GenBank/DDBJ databases">
        <title>Transcriptome Assembly of Anthurium amnicola.</title>
        <authorList>
            <person name="Suzuki J."/>
        </authorList>
    </citation>
    <scope>NUCLEOTIDE SEQUENCE</scope>
</reference>
<dbReference type="InterPro" id="IPR017441">
    <property type="entry name" value="Protein_kinase_ATP_BS"/>
</dbReference>
<feature type="region of interest" description="Disordered" evidence="17">
    <location>
        <begin position="30"/>
        <end position="130"/>
    </location>
</feature>
<dbReference type="CDD" id="cd05117">
    <property type="entry name" value="STKc_CAMK"/>
    <property type="match status" value="1"/>
</dbReference>
<evidence type="ECO:0000256" key="7">
    <source>
        <dbReference type="ARBA" id="ARBA00022737"/>
    </source>
</evidence>
<dbReference type="SUPFAM" id="SSF47473">
    <property type="entry name" value="EF-hand"/>
    <property type="match status" value="1"/>
</dbReference>